<dbReference type="InterPro" id="IPR013713">
    <property type="entry name" value="XPO2_central"/>
</dbReference>
<keyword evidence="10" id="KW-1185">Reference proteome</keyword>
<dbReference type="EMBL" id="JAGKQH010000014">
    <property type="protein sequence ID" value="KAG6582678.1"/>
    <property type="molecule type" value="Genomic_DNA"/>
</dbReference>
<dbReference type="GO" id="GO:0031267">
    <property type="term" value="F:small GTPase binding"/>
    <property type="evidence" value="ECO:0007669"/>
    <property type="project" value="InterPro"/>
</dbReference>
<dbReference type="Pfam" id="PF03378">
    <property type="entry name" value="CAS_CSE1"/>
    <property type="match status" value="1"/>
</dbReference>
<feature type="domain" description="Importin N-terminal" evidence="8">
    <location>
        <begin position="89"/>
        <end position="169"/>
    </location>
</feature>
<protein>
    <submittedName>
        <fullName evidence="9">Exportin-2</fullName>
    </submittedName>
</protein>
<dbReference type="GO" id="GO:0005829">
    <property type="term" value="C:cytosol"/>
    <property type="evidence" value="ECO:0007669"/>
    <property type="project" value="TreeGrafter"/>
</dbReference>
<organism evidence="9 10">
    <name type="scientific">Cucurbita argyrosperma subsp. sororia</name>
    <dbReference type="NCBI Taxonomy" id="37648"/>
    <lineage>
        <taxon>Eukaryota</taxon>
        <taxon>Viridiplantae</taxon>
        <taxon>Streptophyta</taxon>
        <taxon>Embryophyta</taxon>
        <taxon>Tracheophyta</taxon>
        <taxon>Spermatophyta</taxon>
        <taxon>Magnoliopsida</taxon>
        <taxon>eudicotyledons</taxon>
        <taxon>Gunneridae</taxon>
        <taxon>Pentapetalae</taxon>
        <taxon>rosids</taxon>
        <taxon>fabids</taxon>
        <taxon>Cucurbitales</taxon>
        <taxon>Cucurbitaceae</taxon>
        <taxon>Cucurbiteae</taxon>
        <taxon>Cucurbita</taxon>
    </lineage>
</organism>
<evidence type="ECO:0000256" key="5">
    <source>
        <dbReference type="ARBA" id="ARBA00022490"/>
    </source>
</evidence>
<dbReference type="GO" id="GO:0005635">
    <property type="term" value="C:nuclear envelope"/>
    <property type="evidence" value="ECO:0007669"/>
    <property type="project" value="TreeGrafter"/>
</dbReference>
<name>A0AAV6MLI3_9ROSI</name>
<sequence length="1074" mass="120595">MVYLFEKPLKPSPQLLSSPSPFKLNHHSQESPPELPISIPFKIPSQTQLSIWVCHSSLCAMEWNPETLQLLSQCFLHTLSPAPEPRRRAEASLTEAADRPNYGLAVLRLVAEPSVDEQIRQAAAVNFKNHLRVRWAPGAPDESNASSLAPIPDPEKDQIKALIVPLMLSSTQRIQSQLSEALALISKHDFPKSWPSLLPELVVSLQKASQASDYASVNGILGTASSIFKKFRYQYKTNDLLLDLKYCLDTFAAPLLEIFLKTAALIDSAVSSGAQGATLRPLFESQRLCCRIFYSLNFQELPEFFEDHMKEWMSEFRKYLTTNYPALENSGTDGLALVDELRAAVCENINLYMEKNEEEFQGYLNDFALAVWGLLGNVSQSSSRDQLAVTAMKFLTTVSTSVHHTLFAGEGVIPEICKSIVIPNVRLRDEDEELFEMNYVEFIRRDMEGSDLDTRRRIACELLKGIAVNYKKQVTDMVSSQIQNLLNSFGLNPALNWKDKDCAIYLVVSLATKKAGGSSVSTDLVDVQNFFASVIIPELNNSDVNGLPMLKAGALKFFAVFRNLISKPVALQMFPDLVRFLGSESNVVHSYAAICIEKLLLVKEDSGMARYNSLDVAPFFPEMMTKLFNAFKFPESEENQYIMKCIMRVLGVADIPREVAGPCIAGLTSILNDVCRNPKNPVFNHYMFESVALLIRRACERDPSLISAFEASLFPSLQMILANDVTEFFPYAFQLLAQLVELNNPPIPPSYMQIFEILLSPESWKRASNVPALVRLLQAFLQKAPHELNQGGRLSQVLGIFSNLVSSPSTAEQGFYVLNTVIDSLEYSVIQQYIGHIWAVLFGQLQSRRSVKFIKSLLIFMSLFLVKNGHKNLLDTINSVQNGIFIQILRQFWIPNLKLITGAIELKLTAVASTRLICECPALLDPAFIEDWGKMLDSIVTLVSRPEQDRVDEEPEMPDISENAGYTASFVRLYNAGKKEDDPLKDIKDPKQFLVASLSKLSTVSPGSLRFCAELKQVFVEKLIINHIYLLAFAPFGGRFKFQIIVCFYHCGNDVEDCAISSWWRGHQTRFTKF</sequence>
<feature type="non-terminal residue" evidence="9">
    <location>
        <position position="1"/>
    </location>
</feature>
<comment type="similarity">
    <text evidence="3">Belongs to the XPO2/CSE1 family.</text>
</comment>
<evidence type="ECO:0000313" key="9">
    <source>
        <dbReference type="EMBL" id="KAG6582678.1"/>
    </source>
</evidence>
<dbReference type="InterPro" id="IPR005043">
    <property type="entry name" value="XPO2_C"/>
</dbReference>
<evidence type="ECO:0000313" key="10">
    <source>
        <dbReference type="Proteomes" id="UP000685013"/>
    </source>
</evidence>
<evidence type="ECO:0000256" key="6">
    <source>
        <dbReference type="ARBA" id="ARBA00022927"/>
    </source>
</evidence>
<accession>A0AAV6MLI3</accession>
<dbReference type="FunFam" id="1.25.10.10:FF:000057">
    <property type="entry name" value="Exportin-2 isoform 1"/>
    <property type="match status" value="1"/>
</dbReference>
<evidence type="ECO:0000256" key="4">
    <source>
        <dbReference type="ARBA" id="ARBA00022448"/>
    </source>
</evidence>
<proteinExistence type="inferred from homology"/>
<dbReference type="GO" id="GO:0006611">
    <property type="term" value="P:protein export from nucleus"/>
    <property type="evidence" value="ECO:0007669"/>
    <property type="project" value="TreeGrafter"/>
</dbReference>
<dbReference type="PANTHER" id="PTHR10997:SF8">
    <property type="entry name" value="EXPORTIN-2"/>
    <property type="match status" value="1"/>
</dbReference>
<gene>
    <name evidence="9" type="primary">CAS-5</name>
    <name evidence="9" type="ORF">SDJN03_22680</name>
</gene>
<evidence type="ECO:0000256" key="2">
    <source>
        <dbReference type="ARBA" id="ARBA00004496"/>
    </source>
</evidence>
<dbReference type="AlphaFoldDB" id="A0AAV6MLI3"/>
<dbReference type="PANTHER" id="PTHR10997">
    <property type="entry name" value="IMPORTIN-7, 8, 11"/>
    <property type="match status" value="1"/>
</dbReference>
<dbReference type="Proteomes" id="UP000685013">
    <property type="component" value="Chromosome 14"/>
</dbReference>
<evidence type="ECO:0000256" key="7">
    <source>
        <dbReference type="ARBA" id="ARBA00023242"/>
    </source>
</evidence>
<keyword evidence="6" id="KW-0653">Protein transport</keyword>
<keyword evidence="5" id="KW-0963">Cytoplasm</keyword>
<reference evidence="9 10" key="1">
    <citation type="journal article" date="2021" name="Hortic Res">
        <title>The domestication of Cucurbita argyrosperma as revealed by the genome of its wild relative.</title>
        <authorList>
            <person name="Barrera-Redondo J."/>
            <person name="Sanchez-de la Vega G."/>
            <person name="Aguirre-Liguori J.A."/>
            <person name="Castellanos-Morales G."/>
            <person name="Gutierrez-Guerrero Y.T."/>
            <person name="Aguirre-Dugua X."/>
            <person name="Aguirre-Planter E."/>
            <person name="Tenaillon M.I."/>
            <person name="Lira-Saade R."/>
            <person name="Eguiarte L.E."/>
        </authorList>
    </citation>
    <scope>NUCLEOTIDE SEQUENCE [LARGE SCALE GENOMIC DNA]</scope>
    <source>
        <strain evidence="9">JBR-2021</strain>
    </source>
</reference>
<dbReference type="Pfam" id="PF08506">
    <property type="entry name" value="Cse1"/>
    <property type="match status" value="1"/>
</dbReference>
<dbReference type="SMART" id="SM00913">
    <property type="entry name" value="IBN_N"/>
    <property type="match status" value="1"/>
</dbReference>
<evidence type="ECO:0000256" key="3">
    <source>
        <dbReference type="ARBA" id="ARBA00008669"/>
    </source>
</evidence>
<dbReference type="GO" id="GO:0006606">
    <property type="term" value="P:protein import into nucleus"/>
    <property type="evidence" value="ECO:0007669"/>
    <property type="project" value="TreeGrafter"/>
</dbReference>
<keyword evidence="7" id="KW-0539">Nucleus</keyword>
<dbReference type="PROSITE" id="PS50166">
    <property type="entry name" value="IMPORTIN_B_NT"/>
    <property type="match status" value="1"/>
</dbReference>
<dbReference type="GO" id="GO:0005049">
    <property type="term" value="F:nuclear export signal receptor activity"/>
    <property type="evidence" value="ECO:0007669"/>
    <property type="project" value="TreeGrafter"/>
</dbReference>
<keyword evidence="4" id="KW-0813">Transport</keyword>
<dbReference type="InterPro" id="IPR001494">
    <property type="entry name" value="Importin-beta_N"/>
</dbReference>
<comment type="caution">
    <text evidence="9">The sequence shown here is derived from an EMBL/GenBank/DDBJ whole genome shotgun (WGS) entry which is preliminary data.</text>
</comment>
<comment type="subcellular location">
    <subcellularLocation>
        <location evidence="2">Cytoplasm</location>
    </subcellularLocation>
    <subcellularLocation>
        <location evidence="1">Nucleus</location>
    </subcellularLocation>
</comment>
<evidence type="ECO:0000259" key="8">
    <source>
        <dbReference type="PROSITE" id="PS50166"/>
    </source>
</evidence>
<evidence type="ECO:0000256" key="1">
    <source>
        <dbReference type="ARBA" id="ARBA00004123"/>
    </source>
</evidence>
<dbReference type="Pfam" id="PF03810">
    <property type="entry name" value="IBN_N"/>
    <property type="match status" value="1"/>
</dbReference>